<feature type="transmembrane region" description="Helical" evidence="6">
    <location>
        <begin position="271"/>
        <end position="295"/>
    </location>
</feature>
<feature type="transmembrane region" description="Helical" evidence="6">
    <location>
        <begin position="133"/>
        <end position="149"/>
    </location>
</feature>
<evidence type="ECO:0000256" key="3">
    <source>
        <dbReference type="ARBA" id="ARBA00022692"/>
    </source>
</evidence>
<dbReference type="Pfam" id="PF04515">
    <property type="entry name" value="Choline_transpo"/>
    <property type="match status" value="1"/>
</dbReference>
<keyword evidence="5 6" id="KW-0472">Membrane</keyword>
<accession>E1ZGX5</accession>
<feature type="transmembrane region" description="Helical" evidence="6">
    <location>
        <begin position="420"/>
        <end position="443"/>
    </location>
</feature>
<dbReference type="RefSeq" id="XP_005846929.1">
    <property type="nucleotide sequence ID" value="XM_005846867.1"/>
</dbReference>
<evidence type="ECO:0000256" key="7">
    <source>
        <dbReference type="SAM" id="MobiDB-lite"/>
    </source>
</evidence>
<dbReference type="InParanoid" id="E1ZGX5"/>
<name>E1ZGX5_CHLVA</name>
<dbReference type="PANTHER" id="PTHR12385">
    <property type="entry name" value="CHOLINE TRANSPORTER-LIKE (SLC FAMILY 44)"/>
    <property type="match status" value="1"/>
</dbReference>
<comment type="similarity">
    <text evidence="2 6">Belongs to the CTL (choline transporter-like) family.</text>
</comment>
<feature type="transmembrane region" description="Helical" evidence="6">
    <location>
        <begin position="202"/>
        <end position="224"/>
    </location>
</feature>
<evidence type="ECO:0000313" key="9">
    <source>
        <dbReference type="Proteomes" id="UP000008141"/>
    </source>
</evidence>
<proteinExistence type="inferred from homology"/>
<gene>
    <name evidence="8" type="ORF">CHLNCDRAFT_134842</name>
</gene>
<dbReference type="FunCoup" id="E1ZGX5">
    <property type="interactions" value="193"/>
</dbReference>
<dbReference type="Proteomes" id="UP000008141">
    <property type="component" value="Unassembled WGS sequence"/>
</dbReference>
<evidence type="ECO:0000256" key="5">
    <source>
        <dbReference type="ARBA" id="ARBA00023136"/>
    </source>
</evidence>
<dbReference type="InterPro" id="IPR007603">
    <property type="entry name" value="Choline_transptr-like"/>
</dbReference>
<feature type="region of interest" description="Disordered" evidence="7">
    <location>
        <begin position="529"/>
        <end position="551"/>
    </location>
</feature>
<feature type="transmembrane region" description="Helical" evidence="6">
    <location>
        <begin position="102"/>
        <end position="121"/>
    </location>
</feature>
<comment type="function">
    <text evidence="6">Choline transporter.</text>
</comment>
<keyword evidence="4 6" id="KW-1133">Transmembrane helix</keyword>
<dbReference type="KEGG" id="cvr:CHLNCDRAFT_134842"/>
<reference evidence="8 9" key="1">
    <citation type="journal article" date="2010" name="Plant Cell">
        <title>The Chlorella variabilis NC64A genome reveals adaptation to photosymbiosis, coevolution with viruses, and cryptic sex.</title>
        <authorList>
            <person name="Blanc G."/>
            <person name="Duncan G."/>
            <person name="Agarkova I."/>
            <person name="Borodovsky M."/>
            <person name="Gurnon J."/>
            <person name="Kuo A."/>
            <person name="Lindquist E."/>
            <person name="Lucas S."/>
            <person name="Pangilinan J."/>
            <person name="Polle J."/>
            <person name="Salamov A."/>
            <person name="Terry A."/>
            <person name="Yamada T."/>
            <person name="Dunigan D.D."/>
            <person name="Grigoriev I.V."/>
            <person name="Claverie J.M."/>
            <person name="Van Etten J.L."/>
        </authorList>
    </citation>
    <scope>NUCLEOTIDE SEQUENCE [LARGE SCALE GENOMIC DNA]</scope>
    <source>
        <strain evidence="8 9">NC64A</strain>
    </source>
</reference>
<evidence type="ECO:0000256" key="2">
    <source>
        <dbReference type="ARBA" id="ARBA00007168"/>
    </source>
</evidence>
<feature type="transmembrane region" description="Helical" evidence="6">
    <location>
        <begin position="354"/>
        <end position="373"/>
    </location>
</feature>
<dbReference type="GeneID" id="17354214"/>
<dbReference type="GO" id="GO:0022857">
    <property type="term" value="F:transmembrane transporter activity"/>
    <property type="evidence" value="ECO:0007669"/>
    <property type="project" value="UniProtKB-UniRule"/>
</dbReference>
<dbReference type="eggNOG" id="KOG1362">
    <property type="taxonomic scope" value="Eukaryota"/>
</dbReference>
<dbReference type="EMBL" id="GL433846">
    <property type="protein sequence ID" value="EFN54827.1"/>
    <property type="molecule type" value="Genomic_DNA"/>
</dbReference>
<feature type="transmembrane region" description="Helical" evidence="6">
    <location>
        <begin position="154"/>
        <end position="173"/>
    </location>
</feature>
<evidence type="ECO:0000256" key="4">
    <source>
        <dbReference type="ARBA" id="ARBA00022989"/>
    </source>
</evidence>
<evidence type="ECO:0000256" key="6">
    <source>
        <dbReference type="RuleBase" id="RU368066"/>
    </source>
</evidence>
<sequence>MGKDWRDPPTPPSGAAAHFAYSRVPRDRLWGVLFGLVWAAAIVGGIYAITHRNPAFIRTDYTDPTSCPYTPNEAHRRLLEAMAEEGKGDWSFSAFMHLTGRWLLVSALLALGLGVAFIHLFKHHAGMMTRVTIWGQVAFPAAAALACVVTGQPLVGLLFGGVAALAAFVFYLWRGQIELATRLLGVSAHGLAANPGVITATIALNVASMVAIAPLCVFLGFAFMNGKAVPNPSRDPGAATCITPDGQQVLCCSWQPNTYAQVYMSGGMVTLLWTMLLANQIRVFVTSGAVAQWYFAPPDALCAPRGTTLLSFKHAMGPSFGSLCLSSLVLTVSEMLRSAMENAQQRDSEREFNALMLVKVCLICLAQCLLSILEYITKFATVMMAITGEAFVAAGRHVTDLLLRNLLNAFASTIWFTPMVIRMACFMLSLGWALLSGGTYWYLHRSSAGVEATPGLNAAILGASVYLITQFVLSFLGGILLSVLDAVFICWAIDRDSQTVSHPEVYAVFQAVPIPGAVVEQPDGGVSYGAGQQQAAPDGPHLYQPPGVAHV</sequence>
<dbReference type="AlphaFoldDB" id="E1ZGX5"/>
<comment type="subcellular location">
    <subcellularLocation>
        <location evidence="6">Cell membrane</location>
        <topology evidence="6">Multi-pass membrane protein</topology>
    </subcellularLocation>
    <subcellularLocation>
        <location evidence="1">Membrane</location>
        <topology evidence="1">Multi-pass membrane protein</topology>
    </subcellularLocation>
</comment>
<feature type="transmembrane region" description="Helical" evidence="6">
    <location>
        <begin position="29"/>
        <end position="49"/>
    </location>
</feature>
<keyword evidence="9" id="KW-1185">Reference proteome</keyword>
<dbReference type="OrthoDB" id="420519at2759"/>
<dbReference type="GO" id="GO:0005886">
    <property type="term" value="C:plasma membrane"/>
    <property type="evidence" value="ECO:0007669"/>
    <property type="project" value="UniProtKB-SubCell"/>
</dbReference>
<dbReference type="OMA" id="ICYARDK"/>
<evidence type="ECO:0000256" key="1">
    <source>
        <dbReference type="ARBA" id="ARBA00004141"/>
    </source>
</evidence>
<protein>
    <recommendedName>
        <fullName evidence="6">Choline transporter-like protein</fullName>
    </recommendedName>
</protein>
<feature type="transmembrane region" description="Helical" evidence="6">
    <location>
        <begin position="463"/>
        <end position="493"/>
    </location>
</feature>
<keyword evidence="3 6" id="KW-0812">Transmembrane</keyword>
<evidence type="ECO:0000313" key="8">
    <source>
        <dbReference type="EMBL" id="EFN54827.1"/>
    </source>
</evidence>
<dbReference type="PANTHER" id="PTHR12385:SF98">
    <property type="entry name" value="CHOLINE TRANSPORTER-LIKE PROTEIN"/>
    <property type="match status" value="1"/>
</dbReference>
<organism evidence="9">
    <name type="scientific">Chlorella variabilis</name>
    <name type="common">Green alga</name>
    <dbReference type="NCBI Taxonomy" id="554065"/>
    <lineage>
        <taxon>Eukaryota</taxon>
        <taxon>Viridiplantae</taxon>
        <taxon>Chlorophyta</taxon>
        <taxon>core chlorophytes</taxon>
        <taxon>Trebouxiophyceae</taxon>
        <taxon>Chlorellales</taxon>
        <taxon>Chlorellaceae</taxon>
        <taxon>Chlorella clade</taxon>
        <taxon>Chlorella</taxon>
    </lineage>
</organism>